<protein>
    <recommendedName>
        <fullName evidence="2">DUF6881 domain-containing protein</fullName>
    </recommendedName>
</protein>
<evidence type="ECO:0000259" key="2">
    <source>
        <dbReference type="Pfam" id="PF21812"/>
    </source>
</evidence>
<proteinExistence type="predicted"/>
<name>A0AAU2JJE6_9ACTN</name>
<feature type="region of interest" description="Disordered" evidence="1">
    <location>
        <begin position="97"/>
        <end position="125"/>
    </location>
</feature>
<reference evidence="3" key="1">
    <citation type="submission" date="2022-10" db="EMBL/GenBank/DDBJ databases">
        <title>The complete genomes of actinobacterial strains from the NBC collection.</title>
        <authorList>
            <person name="Joergensen T.S."/>
            <person name="Alvarez Arevalo M."/>
            <person name="Sterndorff E.B."/>
            <person name="Faurdal D."/>
            <person name="Vuksanovic O."/>
            <person name="Mourched A.-S."/>
            <person name="Charusanti P."/>
            <person name="Shaw S."/>
            <person name="Blin K."/>
            <person name="Weber T."/>
        </authorList>
    </citation>
    <scope>NUCLEOTIDE SEQUENCE</scope>
    <source>
        <strain evidence="3">NBC_00049</strain>
    </source>
</reference>
<dbReference type="InterPro" id="IPR049248">
    <property type="entry name" value="DUF6881"/>
</dbReference>
<organism evidence="3">
    <name type="scientific">Streptomyces sp. NBC_00049</name>
    <dbReference type="NCBI Taxonomy" id="2903617"/>
    <lineage>
        <taxon>Bacteria</taxon>
        <taxon>Bacillati</taxon>
        <taxon>Actinomycetota</taxon>
        <taxon>Actinomycetes</taxon>
        <taxon>Kitasatosporales</taxon>
        <taxon>Streptomycetaceae</taxon>
        <taxon>Streptomyces</taxon>
    </lineage>
</organism>
<evidence type="ECO:0000256" key="1">
    <source>
        <dbReference type="SAM" id="MobiDB-lite"/>
    </source>
</evidence>
<dbReference type="AlphaFoldDB" id="A0AAU2JJE6"/>
<gene>
    <name evidence="3" type="ORF">OG327_03605</name>
</gene>
<dbReference type="EMBL" id="CP108264">
    <property type="protein sequence ID" value="WTU72493.1"/>
    <property type="molecule type" value="Genomic_DNA"/>
</dbReference>
<sequence>MEYWRVEWHHGFEDEPVVIYSEIGDDRYEVRRVQHHRDGRRLKADAAHESPEAGLGDIPFGPLEEVAVQPEFAASLVTRGEFEEVWAQADLGRAFGRNRAGSEGAGDRSAGSDQDPRGPGVRTRP</sequence>
<accession>A0AAU2JJE6</accession>
<feature type="region of interest" description="Disordered" evidence="1">
    <location>
        <begin position="35"/>
        <end position="58"/>
    </location>
</feature>
<feature type="domain" description="DUF6881" evidence="2">
    <location>
        <begin position="2"/>
        <end position="89"/>
    </location>
</feature>
<feature type="compositionally biased region" description="Basic and acidic residues" evidence="1">
    <location>
        <begin position="41"/>
        <end position="51"/>
    </location>
</feature>
<evidence type="ECO:0000313" key="3">
    <source>
        <dbReference type="EMBL" id="WTU72493.1"/>
    </source>
</evidence>
<dbReference type="Pfam" id="PF21812">
    <property type="entry name" value="DUF6881"/>
    <property type="match status" value="1"/>
</dbReference>